<sequence length="330" mass="34308">MTNEAQYTPSDPAHETALPRPSRRKLLGTVAAASGLAVGAAAGLAGGIALGADSNPPDAAVQTPLAASGLRRFENKTVLITGATSGIGAAAARLFAAEGGRVAFCGRRTERGRAVEREIREAGGEATYFRADVLVEEEVRTFVDAAVNTYGGLHVAFNNAGITIQKKLHEYSAEDFDRVVHTNLRGTFLAMKYEVPHMLRSGGGTIVVTSSSNALATDSGRGAYTASKRGLVGLVQSAALDYAADGIRVNALVPGTTDTELVRRAAGMESLPDDAWQVLMKQWAGSNVPGLGRLATAHEIASFALTLASPEHPYLTGAQLVIDGGKTAHA</sequence>
<comment type="similarity">
    <text evidence="1">Belongs to the short-chain dehydrogenases/reductases (SDR) family.</text>
</comment>
<name>A0ABS0CXF5_9NOCA</name>
<keyword evidence="4" id="KW-1133">Transmembrane helix</keyword>
<dbReference type="EMBL" id="JADLQX010000018">
    <property type="protein sequence ID" value="MBF6300467.1"/>
    <property type="molecule type" value="Genomic_DNA"/>
</dbReference>
<evidence type="ECO:0000313" key="7">
    <source>
        <dbReference type="Proteomes" id="UP000702209"/>
    </source>
</evidence>
<keyword evidence="7" id="KW-1185">Reference proteome</keyword>
<gene>
    <name evidence="6" type="ORF">IU459_23395</name>
</gene>
<keyword evidence="2" id="KW-0560">Oxidoreductase</keyword>
<dbReference type="Proteomes" id="UP000702209">
    <property type="component" value="Unassembled WGS sequence"/>
</dbReference>
<dbReference type="InterPro" id="IPR002347">
    <property type="entry name" value="SDR_fam"/>
</dbReference>
<evidence type="ECO:0000256" key="2">
    <source>
        <dbReference type="ARBA" id="ARBA00023002"/>
    </source>
</evidence>
<protein>
    <submittedName>
        <fullName evidence="6">SDR family oxidoreductase</fullName>
    </submittedName>
</protein>
<dbReference type="RefSeq" id="WP_195131710.1">
    <property type="nucleotide sequence ID" value="NZ_JADLQX010000018.1"/>
</dbReference>
<dbReference type="SUPFAM" id="SSF51735">
    <property type="entry name" value="NAD(P)-binding Rossmann-fold domains"/>
    <property type="match status" value="1"/>
</dbReference>
<dbReference type="SMART" id="SM00822">
    <property type="entry name" value="PKS_KR"/>
    <property type="match status" value="1"/>
</dbReference>
<dbReference type="InterPro" id="IPR020904">
    <property type="entry name" value="Sc_DH/Rdtase_CS"/>
</dbReference>
<dbReference type="InterPro" id="IPR036291">
    <property type="entry name" value="NAD(P)-bd_dom_sf"/>
</dbReference>
<dbReference type="PANTHER" id="PTHR24321:SF11">
    <property type="entry name" value="BLR0893 PROTEIN"/>
    <property type="match status" value="1"/>
</dbReference>
<reference evidence="6 7" key="1">
    <citation type="submission" date="2020-10" db="EMBL/GenBank/DDBJ databases">
        <title>Identification of Nocardia species via Next-generation sequencing and recognition of intraspecies genetic diversity.</title>
        <authorList>
            <person name="Li P."/>
            <person name="Li P."/>
            <person name="Lu B."/>
        </authorList>
    </citation>
    <scope>NUCLEOTIDE SEQUENCE [LARGE SCALE GENOMIC DNA]</scope>
    <source>
        <strain evidence="6 7">BJ06-0157</strain>
    </source>
</reference>
<dbReference type="CDD" id="cd05233">
    <property type="entry name" value="SDR_c"/>
    <property type="match status" value="1"/>
</dbReference>
<dbReference type="PANTHER" id="PTHR24321">
    <property type="entry name" value="DEHYDROGENASES, SHORT CHAIN"/>
    <property type="match status" value="1"/>
</dbReference>
<dbReference type="PROSITE" id="PS51318">
    <property type="entry name" value="TAT"/>
    <property type="match status" value="1"/>
</dbReference>
<dbReference type="PRINTS" id="PR00080">
    <property type="entry name" value="SDRFAMILY"/>
</dbReference>
<dbReference type="PROSITE" id="PS00061">
    <property type="entry name" value="ADH_SHORT"/>
    <property type="match status" value="1"/>
</dbReference>
<feature type="region of interest" description="Disordered" evidence="3">
    <location>
        <begin position="1"/>
        <end position="21"/>
    </location>
</feature>
<accession>A0ABS0CXF5</accession>
<dbReference type="InterPro" id="IPR057326">
    <property type="entry name" value="KR_dom"/>
</dbReference>
<organism evidence="6 7">
    <name type="scientific">Nocardia amamiensis</name>
    <dbReference type="NCBI Taxonomy" id="404578"/>
    <lineage>
        <taxon>Bacteria</taxon>
        <taxon>Bacillati</taxon>
        <taxon>Actinomycetota</taxon>
        <taxon>Actinomycetes</taxon>
        <taxon>Mycobacteriales</taxon>
        <taxon>Nocardiaceae</taxon>
        <taxon>Nocardia</taxon>
    </lineage>
</organism>
<evidence type="ECO:0000256" key="3">
    <source>
        <dbReference type="SAM" id="MobiDB-lite"/>
    </source>
</evidence>
<dbReference type="Pfam" id="PF13561">
    <property type="entry name" value="adh_short_C2"/>
    <property type="match status" value="1"/>
</dbReference>
<feature type="domain" description="Ketoreductase" evidence="5">
    <location>
        <begin position="76"/>
        <end position="250"/>
    </location>
</feature>
<evidence type="ECO:0000313" key="6">
    <source>
        <dbReference type="EMBL" id="MBF6300467.1"/>
    </source>
</evidence>
<dbReference type="PRINTS" id="PR00081">
    <property type="entry name" value="GDHRDH"/>
</dbReference>
<comment type="caution">
    <text evidence="6">The sequence shown here is derived from an EMBL/GenBank/DDBJ whole genome shotgun (WGS) entry which is preliminary data.</text>
</comment>
<dbReference type="InterPro" id="IPR006311">
    <property type="entry name" value="TAT_signal"/>
</dbReference>
<evidence type="ECO:0000259" key="5">
    <source>
        <dbReference type="SMART" id="SM00822"/>
    </source>
</evidence>
<feature type="transmembrane region" description="Helical" evidence="4">
    <location>
        <begin position="26"/>
        <end position="52"/>
    </location>
</feature>
<keyword evidence="4" id="KW-0472">Membrane</keyword>
<proteinExistence type="inferred from homology"/>
<evidence type="ECO:0000256" key="1">
    <source>
        <dbReference type="ARBA" id="ARBA00006484"/>
    </source>
</evidence>
<dbReference type="Gene3D" id="3.40.50.720">
    <property type="entry name" value="NAD(P)-binding Rossmann-like Domain"/>
    <property type="match status" value="1"/>
</dbReference>
<evidence type="ECO:0000256" key="4">
    <source>
        <dbReference type="SAM" id="Phobius"/>
    </source>
</evidence>
<keyword evidence="4" id="KW-0812">Transmembrane</keyword>